<gene>
    <name evidence="2" type="ORF">HTY61_05405</name>
</gene>
<protein>
    <submittedName>
        <fullName evidence="2">Polysaccharide pyruvyl transferase family protein</fullName>
    </submittedName>
</protein>
<feature type="domain" description="Polysaccharide pyruvyl transferase" evidence="1">
    <location>
        <begin position="13"/>
        <end position="330"/>
    </location>
</feature>
<dbReference type="InterPro" id="IPR007345">
    <property type="entry name" value="Polysacch_pyruvyl_Trfase"/>
</dbReference>
<dbReference type="Pfam" id="PF04230">
    <property type="entry name" value="PS_pyruv_trans"/>
    <property type="match status" value="1"/>
</dbReference>
<reference evidence="2 3" key="1">
    <citation type="submission" date="2020-06" db="EMBL/GenBank/DDBJ databases">
        <title>Oricola thermophila sp. nov. isolated from a tidal sediments.</title>
        <authorList>
            <person name="Kwon K.K."/>
            <person name="Yang S.-H."/>
            <person name="Park M.-J."/>
        </authorList>
    </citation>
    <scope>NUCLEOTIDE SEQUENCE [LARGE SCALE GENOMIC DNA]</scope>
    <source>
        <strain evidence="2 3">MEBiC13590</strain>
    </source>
</reference>
<dbReference type="PANTHER" id="PTHR36836:SF1">
    <property type="entry name" value="COLANIC ACID BIOSYNTHESIS PROTEIN WCAK"/>
    <property type="match status" value="1"/>
</dbReference>
<dbReference type="EMBL" id="CP054836">
    <property type="protein sequence ID" value="QKV17935.1"/>
    <property type="molecule type" value="Genomic_DNA"/>
</dbReference>
<dbReference type="KEGG" id="orm:HTY61_05405"/>
<dbReference type="GO" id="GO:0016740">
    <property type="term" value="F:transferase activity"/>
    <property type="evidence" value="ECO:0007669"/>
    <property type="project" value="UniProtKB-KW"/>
</dbReference>
<accession>A0A6N1VEB8</accession>
<evidence type="ECO:0000313" key="2">
    <source>
        <dbReference type="EMBL" id="QKV17935.1"/>
    </source>
</evidence>
<keyword evidence="3" id="KW-1185">Reference proteome</keyword>
<dbReference type="AlphaFoldDB" id="A0A6N1VEB8"/>
<evidence type="ECO:0000259" key="1">
    <source>
        <dbReference type="Pfam" id="PF04230"/>
    </source>
</evidence>
<sequence length="418" mass="45886">MKILLFGLFGCGNLGNDGSLEAMVTSLRRRLPDAEIVVTCYDAANVEPRLDVATLPLARSHTLSPRVSRLDRMLLRFPSRIVDLFAAVSALGRSDMMIVPGTGFLDDYGERFYGMPLTIFLWTLAARLVGTKIAFVSIGAGPIRNRLSRFLMLQAARLAHYRSYRDEISRSFMKSYGLDTSGDGVFPDLVFGLPAPGRASPQRAPGEKLTVGVGVMNYSGWKRFGPEGGAIYTRYVDKLVAFVAWLLDQGHDVRLLTGEMNDQVAVDDVMKGVLAMHPDTARSRIGSEPAYSLEDVLRQLSGTDIAVVSRFHNVVCAIMTEVPVVSLSYAPKNDVLLESVGLGEFREDIEQFKVERLKSRFLALAAEREAHAVILQRRFSDFRESLLSQEDAIFAMVSAAAPMEVGASGTLARKAAPD</sequence>
<keyword evidence="2" id="KW-0808">Transferase</keyword>
<dbReference type="PANTHER" id="PTHR36836">
    <property type="entry name" value="COLANIC ACID BIOSYNTHESIS PROTEIN WCAK"/>
    <property type="match status" value="1"/>
</dbReference>
<proteinExistence type="predicted"/>
<dbReference type="Proteomes" id="UP000509367">
    <property type="component" value="Chromosome"/>
</dbReference>
<name>A0A6N1VEB8_9HYPH</name>
<evidence type="ECO:0000313" key="3">
    <source>
        <dbReference type="Proteomes" id="UP000509367"/>
    </source>
</evidence>
<dbReference type="RefSeq" id="WP_175275832.1">
    <property type="nucleotide sequence ID" value="NZ_CP054836.1"/>
</dbReference>
<organism evidence="2 3">
    <name type="scientific">Oricola thermophila</name>
    <dbReference type="NCBI Taxonomy" id="2742145"/>
    <lineage>
        <taxon>Bacteria</taxon>
        <taxon>Pseudomonadati</taxon>
        <taxon>Pseudomonadota</taxon>
        <taxon>Alphaproteobacteria</taxon>
        <taxon>Hyphomicrobiales</taxon>
        <taxon>Ahrensiaceae</taxon>
        <taxon>Oricola</taxon>
    </lineage>
</organism>